<dbReference type="OrthoDB" id="335595at2157"/>
<reference evidence="1 2" key="1">
    <citation type="journal article" date="2019" name="Int. J. Syst. Evol. Microbiol.">
        <title>The Global Catalogue of Microorganisms (GCM) 10K type strain sequencing project: providing services to taxonomists for standard genome sequencing and annotation.</title>
        <authorList>
            <consortium name="The Broad Institute Genomics Platform"/>
            <consortium name="The Broad Institute Genome Sequencing Center for Infectious Disease"/>
            <person name="Wu L."/>
            <person name="Ma J."/>
        </authorList>
    </citation>
    <scope>NUCLEOTIDE SEQUENCE [LARGE SCALE GENOMIC DNA]</scope>
    <source>
        <strain evidence="1 2">JCM 19585</strain>
    </source>
</reference>
<dbReference type="Gene3D" id="1.10.238.80">
    <property type="entry name" value="MTH865-like"/>
    <property type="match status" value="1"/>
</dbReference>
<gene>
    <name evidence="1" type="ORF">GCM10009037_12320</name>
</gene>
<sequence length="85" mass="9259">MSDAEADLREELTAAFEDADYPVTSMTSLLPELSRGPMTKFSAGERTYSAMELAKLLSGHEEFPYEDVEGLVDDVIAGLKAEGEL</sequence>
<dbReference type="Proteomes" id="UP000628840">
    <property type="component" value="Unassembled WGS sequence"/>
</dbReference>
<evidence type="ECO:0008006" key="3">
    <source>
        <dbReference type="Google" id="ProtNLM"/>
    </source>
</evidence>
<dbReference type="SUPFAM" id="SSF69025">
    <property type="entry name" value="Hypothetical protein MTH865"/>
    <property type="match status" value="1"/>
</dbReference>
<proteinExistence type="predicted"/>
<dbReference type="AlphaFoldDB" id="A0A830F8Q3"/>
<evidence type="ECO:0000313" key="1">
    <source>
        <dbReference type="EMBL" id="GGL30184.1"/>
    </source>
</evidence>
<organism evidence="1 2">
    <name type="scientific">Halarchaeum grantii</name>
    <dbReference type="NCBI Taxonomy" id="1193105"/>
    <lineage>
        <taxon>Archaea</taxon>
        <taxon>Methanobacteriati</taxon>
        <taxon>Methanobacteriota</taxon>
        <taxon>Stenosarchaea group</taxon>
        <taxon>Halobacteria</taxon>
        <taxon>Halobacteriales</taxon>
        <taxon>Halobacteriaceae</taxon>
    </lineage>
</organism>
<dbReference type="RefSeq" id="WP_188880388.1">
    <property type="nucleotide sequence ID" value="NZ_BMPF01000002.1"/>
</dbReference>
<accession>A0A830F8Q3</accession>
<keyword evidence="2" id="KW-1185">Reference proteome</keyword>
<protein>
    <recommendedName>
        <fullName evidence="3">MTH865-like family protein</fullName>
    </recommendedName>
</protein>
<dbReference type="InterPro" id="IPR024093">
    <property type="entry name" value="Uncharacterised_MTH865"/>
</dbReference>
<evidence type="ECO:0000313" key="2">
    <source>
        <dbReference type="Proteomes" id="UP000628840"/>
    </source>
</evidence>
<comment type="caution">
    <text evidence="1">The sequence shown here is derived from an EMBL/GenBank/DDBJ whole genome shotgun (WGS) entry which is preliminary data.</text>
</comment>
<name>A0A830F8Q3_9EURY</name>
<dbReference type="EMBL" id="BMPF01000002">
    <property type="protein sequence ID" value="GGL30184.1"/>
    <property type="molecule type" value="Genomic_DNA"/>
</dbReference>
<dbReference type="Pfam" id="PF07747">
    <property type="entry name" value="MTH865"/>
    <property type="match status" value="1"/>
</dbReference>
<dbReference type="InterPro" id="IPR036825">
    <property type="entry name" value="MTH865-like_sf"/>
</dbReference>